<evidence type="ECO:0000256" key="3">
    <source>
        <dbReference type="ARBA" id="ARBA00022723"/>
    </source>
</evidence>
<accession>A0A7S7NTF2</accession>
<evidence type="ECO:0000313" key="8">
    <source>
        <dbReference type="Proteomes" id="UP000593892"/>
    </source>
</evidence>
<keyword evidence="3" id="KW-0479">Metal-binding</keyword>
<evidence type="ECO:0000256" key="1">
    <source>
        <dbReference type="ARBA" id="ARBA00022448"/>
    </source>
</evidence>
<evidence type="ECO:0000313" key="7">
    <source>
        <dbReference type="EMBL" id="QOY89507.1"/>
    </source>
</evidence>
<evidence type="ECO:0000259" key="6">
    <source>
        <dbReference type="Pfam" id="PF02085"/>
    </source>
</evidence>
<dbReference type="PANTHER" id="PTHR39425">
    <property type="entry name" value="LIPOPROTEIN CYTOCHROME C"/>
    <property type="match status" value="1"/>
</dbReference>
<dbReference type="NCBIfam" id="NF041781">
    <property type="entry name" value="mnquin_red_QrcA"/>
    <property type="match status" value="1"/>
</dbReference>
<reference evidence="7 8" key="1">
    <citation type="submission" date="2020-10" db="EMBL/GenBank/DDBJ databases">
        <title>Complete genome sequence of Paludibaculum fermentans P105T, a facultatively anaerobic acidobacterium capable of dissimilatory Fe(III) reduction.</title>
        <authorList>
            <person name="Dedysh S.N."/>
            <person name="Beletsky A.V."/>
            <person name="Kulichevskaya I.S."/>
            <person name="Mardanov A.V."/>
            <person name="Ravin N.V."/>
        </authorList>
    </citation>
    <scope>NUCLEOTIDE SEQUENCE [LARGE SCALE GENOMIC DNA]</scope>
    <source>
        <strain evidence="7 8">P105</strain>
    </source>
</reference>
<dbReference type="PRINTS" id="PR00609">
    <property type="entry name" value="CYTOCHROMEC3"/>
</dbReference>
<keyword evidence="5" id="KW-0408">Iron</keyword>
<dbReference type="SUPFAM" id="SSF48695">
    <property type="entry name" value="Multiheme cytochromes"/>
    <property type="match status" value="1"/>
</dbReference>
<keyword evidence="8" id="KW-1185">Reference proteome</keyword>
<evidence type="ECO:0000256" key="5">
    <source>
        <dbReference type="ARBA" id="ARBA00023004"/>
    </source>
</evidence>
<keyword evidence="4" id="KW-0249">Electron transport</keyword>
<dbReference type="CDD" id="cd08168">
    <property type="entry name" value="Cytochrom_C3"/>
    <property type="match status" value="1"/>
</dbReference>
<dbReference type="InterPro" id="IPR002322">
    <property type="entry name" value="Cyt_c_III"/>
</dbReference>
<feature type="domain" description="Class III cytochrome C" evidence="6">
    <location>
        <begin position="29"/>
        <end position="80"/>
    </location>
</feature>
<dbReference type="GO" id="GO:0009055">
    <property type="term" value="F:electron transfer activity"/>
    <property type="evidence" value="ECO:0007669"/>
    <property type="project" value="InterPro"/>
</dbReference>
<organism evidence="7 8">
    <name type="scientific">Paludibaculum fermentans</name>
    <dbReference type="NCBI Taxonomy" id="1473598"/>
    <lineage>
        <taxon>Bacteria</taxon>
        <taxon>Pseudomonadati</taxon>
        <taxon>Acidobacteriota</taxon>
        <taxon>Terriglobia</taxon>
        <taxon>Bryobacterales</taxon>
        <taxon>Bryobacteraceae</taxon>
        <taxon>Paludibaculum</taxon>
    </lineage>
</organism>
<dbReference type="EMBL" id="CP063849">
    <property type="protein sequence ID" value="QOY89507.1"/>
    <property type="molecule type" value="Genomic_DNA"/>
</dbReference>
<gene>
    <name evidence="7" type="ORF">IRI77_06025</name>
</gene>
<name>A0A7S7NTF2_PALFE</name>
<dbReference type="Pfam" id="PF02085">
    <property type="entry name" value="Cytochrom_CIII"/>
    <property type="match status" value="1"/>
</dbReference>
<dbReference type="GO" id="GO:0020037">
    <property type="term" value="F:heme binding"/>
    <property type="evidence" value="ECO:0007669"/>
    <property type="project" value="InterPro"/>
</dbReference>
<dbReference type="KEGG" id="pfer:IRI77_06025"/>
<dbReference type="RefSeq" id="WP_194451169.1">
    <property type="nucleotide sequence ID" value="NZ_CP063849.1"/>
</dbReference>
<dbReference type="GO" id="GO:0046872">
    <property type="term" value="F:metal ion binding"/>
    <property type="evidence" value="ECO:0007669"/>
    <property type="project" value="UniProtKB-KW"/>
</dbReference>
<protein>
    <submittedName>
        <fullName evidence="7">Cytochrome c3 family protein</fullName>
    </submittedName>
</protein>
<dbReference type="InterPro" id="IPR036280">
    <property type="entry name" value="Multihaem_cyt_sf"/>
</dbReference>
<keyword evidence="2" id="KW-0349">Heme</keyword>
<dbReference type="Proteomes" id="UP000593892">
    <property type="component" value="Chromosome"/>
</dbReference>
<dbReference type="Gene3D" id="3.90.10.10">
    <property type="entry name" value="Cytochrome C3"/>
    <property type="match status" value="2"/>
</dbReference>
<dbReference type="AlphaFoldDB" id="A0A7S7NTF2"/>
<dbReference type="InterPro" id="IPR020942">
    <property type="entry name" value="Cyt_c_III_dom"/>
</dbReference>
<keyword evidence="1" id="KW-0813">Transport</keyword>
<dbReference type="PANTHER" id="PTHR39425:SF1">
    <property type="entry name" value="CYTOCHROME C7-LIKE DOMAIN-CONTAINING PROTEIN"/>
    <property type="match status" value="1"/>
</dbReference>
<sequence>MRSAILFLAGLVSVLTAGWTVFPRALYKSSPQPLQFNHKVHAEKAGSECNSCHEIRADGSFSGIPGISNCAGCHPEPQGTSLAEKTLVEKYVKPNREIPWHGYYRQPMNARFSHVRHVKAGKLKCETCHGDHGKSSSLPPYEENRISGYSRHIWGAKMLRVNVRPDEGMKMSDCENCHAQRGVSAGCLGCHQ</sequence>
<evidence type="ECO:0000256" key="2">
    <source>
        <dbReference type="ARBA" id="ARBA00022617"/>
    </source>
</evidence>
<evidence type="ECO:0000256" key="4">
    <source>
        <dbReference type="ARBA" id="ARBA00022982"/>
    </source>
</evidence>
<dbReference type="InterPro" id="IPR053547">
    <property type="entry name" value="Multiheme_cyt_c_menaq_reduct"/>
</dbReference>
<proteinExistence type="predicted"/>